<evidence type="ECO:0000313" key="2">
    <source>
        <dbReference type="EMBL" id="CAH1214774.1"/>
    </source>
</evidence>
<reference evidence="2" key="1">
    <citation type="submission" date="2022-01" db="EMBL/GenBank/DDBJ databases">
        <authorList>
            <person name="Criscuolo A."/>
        </authorList>
    </citation>
    <scope>NUCLEOTIDE SEQUENCE</scope>
    <source>
        <strain evidence="2">CIP111893</strain>
    </source>
</reference>
<organism evidence="2 3">
    <name type="scientific">Paenibacillus plantiphilus</name>
    <dbReference type="NCBI Taxonomy" id="2905650"/>
    <lineage>
        <taxon>Bacteria</taxon>
        <taxon>Bacillati</taxon>
        <taxon>Bacillota</taxon>
        <taxon>Bacilli</taxon>
        <taxon>Bacillales</taxon>
        <taxon>Paenibacillaceae</taxon>
        <taxon>Paenibacillus</taxon>
    </lineage>
</organism>
<dbReference type="Pfam" id="PF04397">
    <property type="entry name" value="LytTR"/>
    <property type="match status" value="1"/>
</dbReference>
<protein>
    <recommendedName>
        <fullName evidence="1">HTH LytTR-type domain-containing protein</fullName>
    </recommendedName>
</protein>
<comment type="caution">
    <text evidence="2">The sequence shown here is derived from an EMBL/GenBank/DDBJ whole genome shotgun (WGS) entry which is preliminary data.</text>
</comment>
<dbReference type="RefSeq" id="WP_236344204.1">
    <property type="nucleotide sequence ID" value="NZ_CAKMMF010000023.1"/>
</dbReference>
<proteinExistence type="predicted"/>
<gene>
    <name evidence="2" type="ORF">PAECIP111893_03847</name>
</gene>
<sequence>MYLPIKTSDGGYKILEMNEDVLYLQRDGGEGLSFHTFDEEYKALLRVEDWAHYLHPMGFLRIDRGTIVNLHKVKEFNHELRVLVLKTSNGKVTLPVAEPMIKILLQELRGLGVERE</sequence>
<dbReference type="Proteomes" id="UP000838686">
    <property type="component" value="Unassembled WGS sequence"/>
</dbReference>
<dbReference type="InterPro" id="IPR007492">
    <property type="entry name" value="LytTR_DNA-bd_dom"/>
</dbReference>
<feature type="domain" description="HTH LytTR-type" evidence="1">
    <location>
        <begin position="10"/>
        <end position="109"/>
    </location>
</feature>
<evidence type="ECO:0000313" key="3">
    <source>
        <dbReference type="Proteomes" id="UP000838686"/>
    </source>
</evidence>
<dbReference type="EMBL" id="CAKMMF010000023">
    <property type="protein sequence ID" value="CAH1214774.1"/>
    <property type="molecule type" value="Genomic_DNA"/>
</dbReference>
<name>A0ABN8GPT0_9BACL</name>
<evidence type="ECO:0000259" key="1">
    <source>
        <dbReference type="SMART" id="SM00850"/>
    </source>
</evidence>
<dbReference type="Gene3D" id="2.40.50.1020">
    <property type="entry name" value="LytTr DNA-binding domain"/>
    <property type="match status" value="1"/>
</dbReference>
<dbReference type="SMART" id="SM00850">
    <property type="entry name" value="LytTR"/>
    <property type="match status" value="1"/>
</dbReference>
<keyword evidence="3" id="KW-1185">Reference proteome</keyword>
<accession>A0ABN8GPT0</accession>